<gene>
    <name evidence="2" type="ORF">PENTCL1PPCAC_18914</name>
</gene>
<evidence type="ECO:0000313" key="2">
    <source>
        <dbReference type="EMBL" id="GMS96739.1"/>
    </source>
</evidence>
<feature type="non-terminal residue" evidence="2">
    <location>
        <position position="1"/>
    </location>
</feature>
<dbReference type="Proteomes" id="UP001432027">
    <property type="component" value="Unassembled WGS sequence"/>
</dbReference>
<reference evidence="2" key="1">
    <citation type="submission" date="2023-10" db="EMBL/GenBank/DDBJ databases">
        <title>Genome assembly of Pristionchus species.</title>
        <authorList>
            <person name="Yoshida K."/>
            <person name="Sommer R.J."/>
        </authorList>
    </citation>
    <scope>NUCLEOTIDE SEQUENCE</scope>
    <source>
        <strain evidence="2">RS0144</strain>
    </source>
</reference>
<feature type="region of interest" description="Disordered" evidence="1">
    <location>
        <begin position="1"/>
        <end position="41"/>
    </location>
</feature>
<evidence type="ECO:0000256" key="1">
    <source>
        <dbReference type="SAM" id="MobiDB-lite"/>
    </source>
</evidence>
<organism evidence="2 3">
    <name type="scientific">Pristionchus entomophagus</name>
    <dbReference type="NCBI Taxonomy" id="358040"/>
    <lineage>
        <taxon>Eukaryota</taxon>
        <taxon>Metazoa</taxon>
        <taxon>Ecdysozoa</taxon>
        <taxon>Nematoda</taxon>
        <taxon>Chromadorea</taxon>
        <taxon>Rhabditida</taxon>
        <taxon>Rhabditina</taxon>
        <taxon>Diplogasteromorpha</taxon>
        <taxon>Diplogasteroidea</taxon>
        <taxon>Neodiplogasteridae</taxon>
        <taxon>Pristionchus</taxon>
    </lineage>
</organism>
<keyword evidence="3" id="KW-1185">Reference proteome</keyword>
<dbReference type="AlphaFoldDB" id="A0AAV5TR79"/>
<proteinExistence type="predicted"/>
<evidence type="ECO:0000313" key="3">
    <source>
        <dbReference type="Proteomes" id="UP001432027"/>
    </source>
</evidence>
<name>A0AAV5TR79_9BILA</name>
<feature type="compositionally biased region" description="Basic and acidic residues" evidence="1">
    <location>
        <begin position="1"/>
        <end position="12"/>
    </location>
</feature>
<protein>
    <submittedName>
        <fullName evidence="2">Uncharacterized protein</fullName>
    </submittedName>
</protein>
<feature type="compositionally biased region" description="Basic and acidic residues" evidence="1">
    <location>
        <begin position="22"/>
        <end position="41"/>
    </location>
</feature>
<dbReference type="EMBL" id="BTSX01000004">
    <property type="protein sequence ID" value="GMS96739.1"/>
    <property type="molecule type" value="Genomic_DNA"/>
</dbReference>
<sequence length="81" mass="9802">ERWENEQRESACRHRFSLRRSAKQDHERDHSNPRNRYERSFDDFRESESSFDGYLIILDESLKILNYSLPTRAEAPVRSTI</sequence>
<accession>A0AAV5TR79</accession>
<comment type="caution">
    <text evidence="2">The sequence shown here is derived from an EMBL/GenBank/DDBJ whole genome shotgun (WGS) entry which is preliminary data.</text>
</comment>
<feature type="non-terminal residue" evidence="2">
    <location>
        <position position="81"/>
    </location>
</feature>